<sequence>MRCSLLFGGLLLAAPIASSIAVAEGRTLQVTGAFVPVAGANDHPTGSVTGTLNEKRNMVTYRITWRGLSGAVVAAHFHGPADPGQDAGVLAPIQGPYTSPLSGAVVLTPEQVKELRAGRVYVNLHTAARPDGEARAQLQVH</sequence>
<protein>
    <submittedName>
        <fullName evidence="3">CHRD domain-containing protein</fullName>
    </submittedName>
</protein>
<dbReference type="InterPro" id="IPR010895">
    <property type="entry name" value="CHRD"/>
</dbReference>
<comment type="caution">
    <text evidence="3">The sequence shown here is derived from an EMBL/GenBank/DDBJ whole genome shotgun (WGS) entry which is preliminary data.</text>
</comment>
<dbReference type="Proteomes" id="UP000559860">
    <property type="component" value="Unassembled WGS sequence"/>
</dbReference>
<keyword evidence="1" id="KW-0732">Signal</keyword>
<organism evidence="3 4">
    <name type="scientific">Gluconacetobacter aggeris</name>
    <dbReference type="NCBI Taxonomy" id="1286186"/>
    <lineage>
        <taxon>Bacteria</taxon>
        <taxon>Pseudomonadati</taxon>
        <taxon>Pseudomonadota</taxon>
        <taxon>Alphaproteobacteria</taxon>
        <taxon>Acetobacterales</taxon>
        <taxon>Acetobacteraceae</taxon>
        <taxon>Gluconacetobacter</taxon>
    </lineage>
</organism>
<evidence type="ECO:0000256" key="1">
    <source>
        <dbReference type="SAM" id="SignalP"/>
    </source>
</evidence>
<evidence type="ECO:0000259" key="2">
    <source>
        <dbReference type="PROSITE" id="PS50933"/>
    </source>
</evidence>
<dbReference type="SMART" id="SM00754">
    <property type="entry name" value="CHRD"/>
    <property type="match status" value="1"/>
</dbReference>
<dbReference type="PROSITE" id="PS50933">
    <property type="entry name" value="CHRD"/>
    <property type="match status" value="1"/>
</dbReference>
<gene>
    <name evidence="3" type="ORF">HLH36_03375</name>
</gene>
<feature type="signal peptide" evidence="1">
    <location>
        <begin position="1"/>
        <end position="23"/>
    </location>
</feature>
<evidence type="ECO:0000313" key="3">
    <source>
        <dbReference type="EMBL" id="MBB2167405.1"/>
    </source>
</evidence>
<feature type="chain" id="PRO_5031535353" evidence="1">
    <location>
        <begin position="24"/>
        <end position="141"/>
    </location>
</feature>
<reference evidence="3 4" key="1">
    <citation type="submission" date="2020-04" db="EMBL/GenBank/DDBJ databases">
        <title>Description of novel Gluconacetobacter.</title>
        <authorList>
            <person name="Sombolestani A."/>
        </authorList>
    </citation>
    <scope>NUCLEOTIDE SEQUENCE [LARGE SCALE GENOMIC DNA]</scope>
    <source>
        <strain evidence="3 4">LMG 27801</strain>
    </source>
</reference>
<feature type="domain" description="CHRD" evidence="2">
    <location>
        <begin position="22"/>
        <end position="141"/>
    </location>
</feature>
<evidence type="ECO:0000313" key="4">
    <source>
        <dbReference type="Proteomes" id="UP000559860"/>
    </source>
</evidence>
<dbReference type="EMBL" id="JABEQD010000002">
    <property type="protein sequence ID" value="MBB2167405.1"/>
    <property type="molecule type" value="Genomic_DNA"/>
</dbReference>
<keyword evidence="4" id="KW-1185">Reference proteome</keyword>
<name>A0A7W4IQW2_9PROT</name>
<dbReference type="AlphaFoldDB" id="A0A7W4IQW2"/>
<dbReference type="RefSeq" id="WP_182985068.1">
    <property type="nucleotide sequence ID" value="NZ_JABEQD010000002.1"/>
</dbReference>
<dbReference type="Pfam" id="PF07452">
    <property type="entry name" value="CHRD"/>
    <property type="match status" value="1"/>
</dbReference>
<accession>A0A7W4IQW2</accession>
<proteinExistence type="predicted"/>